<reference evidence="3 4" key="1">
    <citation type="submission" date="2019-02" db="EMBL/GenBank/DDBJ databases">
        <title>Genomic Encyclopedia of Type Strains, Phase IV (KMG-IV): sequencing the most valuable type-strain genomes for metagenomic binning, comparative biology and taxonomic classification.</title>
        <authorList>
            <person name="Goeker M."/>
        </authorList>
    </citation>
    <scope>NUCLEOTIDE SEQUENCE [LARGE SCALE GENOMIC DNA]</scope>
    <source>
        <strain evidence="3 4">DSM 10617</strain>
    </source>
</reference>
<evidence type="ECO:0000313" key="3">
    <source>
        <dbReference type="EMBL" id="RZS52971.1"/>
    </source>
</evidence>
<dbReference type="Pfam" id="PF13439">
    <property type="entry name" value="Glyco_transf_4"/>
    <property type="match status" value="1"/>
</dbReference>
<dbReference type="OrthoDB" id="267270at2"/>
<organism evidence="3 4">
    <name type="scientific">Sphaerotilus mobilis</name>
    <dbReference type="NCBI Taxonomy" id="47994"/>
    <lineage>
        <taxon>Bacteria</taxon>
        <taxon>Pseudomonadati</taxon>
        <taxon>Pseudomonadota</taxon>
        <taxon>Betaproteobacteria</taxon>
        <taxon>Burkholderiales</taxon>
        <taxon>Sphaerotilaceae</taxon>
        <taxon>Sphaerotilus</taxon>
    </lineage>
</organism>
<protein>
    <submittedName>
        <fullName evidence="3">Glycosyltransferase involved in cell wall biosynthesis</fullName>
    </submittedName>
</protein>
<gene>
    <name evidence="3" type="ORF">EV685_2593</name>
</gene>
<accession>A0A4Q7LG23</accession>
<name>A0A4Q7LG23_9BURK</name>
<evidence type="ECO:0000259" key="1">
    <source>
        <dbReference type="Pfam" id="PF00534"/>
    </source>
</evidence>
<dbReference type="PANTHER" id="PTHR45947">
    <property type="entry name" value="SULFOQUINOVOSYL TRANSFERASE SQD2"/>
    <property type="match status" value="1"/>
</dbReference>
<keyword evidence="4" id="KW-1185">Reference proteome</keyword>
<dbReference type="Pfam" id="PF00534">
    <property type="entry name" value="Glycos_transf_1"/>
    <property type="match status" value="1"/>
</dbReference>
<keyword evidence="3" id="KW-0808">Transferase</keyword>
<dbReference type="Gene3D" id="3.40.50.2000">
    <property type="entry name" value="Glycogen Phosphorylase B"/>
    <property type="match status" value="2"/>
</dbReference>
<evidence type="ECO:0000313" key="4">
    <source>
        <dbReference type="Proteomes" id="UP000293433"/>
    </source>
</evidence>
<dbReference type="InterPro" id="IPR001296">
    <property type="entry name" value="Glyco_trans_1"/>
</dbReference>
<dbReference type="InterPro" id="IPR028098">
    <property type="entry name" value="Glyco_trans_4-like_N"/>
</dbReference>
<feature type="domain" description="Glycosyl transferase family 1" evidence="1">
    <location>
        <begin position="200"/>
        <end position="360"/>
    </location>
</feature>
<dbReference type="RefSeq" id="WP_130482453.1">
    <property type="nucleotide sequence ID" value="NZ_SGWV01000010.1"/>
</dbReference>
<dbReference type="GO" id="GO:0016757">
    <property type="term" value="F:glycosyltransferase activity"/>
    <property type="evidence" value="ECO:0007669"/>
    <property type="project" value="InterPro"/>
</dbReference>
<dbReference type="InterPro" id="IPR050194">
    <property type="entry name" value="Glycosyltransferase_grp1"/>
</dbReference>
<comment type="caution">
    <text evidence="3">The sequence shown here is derived from an EMBL/GenBank/DDBJ whole genome shotgun (WGS) entry which is preliminary data.</text>
</comment>
<dbReference type="AlphaFoldDB" id="A0A4Q7LG23"/>
<proteinExistence type="predicted"/>
<dbReference type="SUPFAM" id="SSF53756">
    <property type="entry name" value="UDP-Glycosyltransferase/glycogen phosphorylase"/>
    <property type="match status" value="1"/>
</dbReference>
<dbReference type="PANTHER" id="PTHR45947:SF15">
    <property type="entry name" value="TEICHURONIC ACID BIOSYNTHESIS GLYCOSYLTRANSFERASE TUAC-RELATED"/>
    <property type="match status" value="1"/>
</dbReference>
<sequence>MLRIAVVTPMLPVPFDQTRGRYIHETARALGKLATVRTFFQTLQYPKLPGLRSRSFIYGEVGADYRLDGCDVETYTYPALPVLTRGLNGHLASRALTPRARRFQPDVMLGYWVYPDGYAALRTARALGIPCVIGALGSDIHVRDGLNARMTRAAIDGADALVTVSEAMRGYAIRNFGAAPERVHTVVNGFNTAVFRPMDQTALRQKLGVKADEKLIVYVGRFVEAKGMRELIDAFTTLARRDARVTLALVGDGTMKDQLLDLVKSTGLTGRVHLPGGLPPEQVAEWINAADTLTLPSWSEGYPNVVVEAVACGRPVVGTDVGGMREILDADNGLLIPPKDTAALTEALAQVLARDWDQQAIAARIRRTWDDVAVDTLKVCEAVVAQRRAAPRK</sequence>
<feature type="domain" description="Glycosyltransferase subfamily 4-like N-terminal" evidence="2">
    <location>
        <begin position="20"/>
        <end position="193"/>
    </location>
</feature>
<dbReference type="EMBL" id="SGWV01000010">
    <property type="protein sequence ID" value="RZS52971.1"/>
    <property type="molecule type" value="Genomic_DNA"/>
</dbReference>
<dbReference type="Proteomes" id="UP000293433">
    <property type="component" value="Unassembled WGS sequence"/>
</dbReference>
<evidence type="ECO:0000259" key="2">
    <source>
        <dbReference type="Pfam" id="PF13439"/>
    </source>
</evidence>